<dbReference type="GO" id="GO:0005737">
    <property type="term" value="C:cytoplasm"/>
    <property type="evidence" value="ECO:0007669"/>
    <property type="project" value="TreeGrafter"/>
</dbReference>
<dbReference type="PANTHER" id="PTHR18952">
    <property type="entry name" value="CARBONIC ANHYDRASE"/>
    <property type="match status" value="1"/>
</dbReference>
<keyword evidence="4 8" id="KW-0479">Metal-binding</keyword>
<evidence type="ECO:0000313" key="10">
    <source>
        <dbReference type="EMBL" id="CAH1155584.1"/>
    </source>
</evidence>
<keyword evidence="11" id="KW-1185">Reference proteome</keyword>
<dbReference type="AlphaFoldDB" id="A0A9P0DMT9"/>
<protein>
    <recommendedName>
        <fullName evidence="3 8">Carbonic anhydrase</fullName>
        <ecNumber evidence="3 8">4.2.1.1</ecNumber>
    </recommendedName>
</protein>
<evidence type="ECO:0000256" key="3">
    <source>
        <dbReference type="ARBA" id="ARBA00012925"/>
    </source>
</evidence>
<dbReference type="Pfam" id="PF00194">
    <property type="entry name" value="Carb_anhydrase"/>
    <property type="match status" value="1"/>
</dbReference>
<sequence>MALDWGYGQTNGPKTWPECFPDAAGPRQSPIDINPVDLKTLNTNRKLQWKYVPENTDEVSNQGYGWKVQVNGEGSELTGGPLDGKYVLEQFHCHWGESNDRGSEHTINGETFAGELHLVHWNSTKYRTFADAAKYPDGLAVLGVFLQPGRKHPELEKVVAQLNRIEYKGENAKINVPLNPAQFLPSNSGYYTYHGSLTTPPCSECVIWIVFKEPIEVSHDQLMTFRTMKSYSREDNCPCDEYKGFVKKNFRPTLPLGQREVKECRQ</sequence>
<dbReference type="PROSITE" id="PS00162">
    <property type="entry name" value="ALPHA_CA_1"/>
    <property type="match status" value="1"/>
</dbReference>
<evidence type="ECO:0000256" key="4">
    <source>
        <dbReference type="ARBA" id="ARBA00022723"/>
    </source>
</evidence>
<proteinExistence type="inferred from homology"/>
<comment type="catalytic activity">
    <reaction evidence="7 8">
        <text>hydrogencarbonate + H(+) = CO2 + H2O</text>
        <dbReference type="Rhea" id="RHEA:10748"/>
        <dbReference type="ChEBI" id="CHEBI:15377"/>
        <dbReference type="ChEBI" id="CHEBI:15378"/>
        <dbReference type="ChEBI" id="CHEBI:16526"/>
        <dbReference type="ChEBI" id="CHEBI:17544"/>
        <dbReference type="EC" id="4.2.1.1"/>
    </reaction>
</comment>
<accession>A0A9P0DMT9</accession>
<dbReference type="Proteomes" id="UP001153737">
    <property type="component" value="Chromosome 2"/>
</dbReference>
<evidence type="ECO:0000256" key="7">
    <source>
        <dbReference type="ARBA" id="ARBA00048348"/>
    </source>
</evidence>
<name>A0A9P0DMT9_PHACE</name>
<dbReference type="EC" id="4.2.1.1" evidence="3 8"/>
<organism evidence="10 11">
    <name type="scientific">Phaedon cochleariae</name>
    <name type="common">Mustard beetle</name>
    <dbReference type="NCBI Taxonomy" id="80249"/>
    <lineage>
        <taxon>Eukaryota</taxon>
        <taxon>Metazoa</taxon>
        <taxon>Ecdysozoa</taxon>
        <taxon>Arthropoda</taxon>
        <taxon>Hexapoda</taxon>
        <taxon>Insecta</taxon>
        <taxon>Pterygota</taxon>
        <taxon>Neoptera</taxon>
        <taxon>Endopterygota</taxon>
        <taxon>Coleoptera</taxon>
        <taxon>Polyphaga</taxon>
        <taxon>Cucujiformia</taxon>
        <taxon>Chrysomeloidea</taxon>
        <taxon>Chrysomelidae</taxon>
        <taxon>Chrysomelinae</taxon>
        <taxon>Chrysomelini</taxon>
        <taxon>Phaedon</taxon>
    </lineage>
</organism>
<dbReference type="SMART" id="SM01057">
    <property type="entry name" value="Carb_anhydrase"/>
    <property type="match status" value="1"/>
</dbReference>
<reference evidence="10" key="2">
    <citation type="submission" date="2022-10" db="EMBL/GenBank/DDBJ databases">
        <authorList>
            <consortium name="ENA_rothamsted_submissions"/>
            <consortium name="culmorum"/>
            <person name="King R."/>
        </authorList>
    </citation>
    <scope>NUCLEOTIDE SEQUENCE</scope>
</reference>
<comment type="similarity">
    <text evidence="2 8">Belongs to the alpha-carbonic anhydrase family.</text>
</comment>
<evidence type="ECO:0000313" key="11">
    <source>
        <dbReference type="Proteomes" id="UP001153737"/>
    </source>
</evidence>
<dbReference type="PANTHER" id="PTHR18952:SF141">
    <property type="entry name" value="CARBONIC ANHYDRASE"/>
    <property type="match status" value="1"/>
</dbReference>
<evidence type="ECO:0000256" key="2">
    <source>
        <dbReference type="ARBA" id="ARBA00010718"/>
    </source>
</evidence>
<gene>
    <name evidence="10" type="ORF">PHAECO_LOCUS6874</name>
</gene>
<dbReference type="GO" id="GO:0004089">
    <property type="term" value="F:carbonate dehydratase activity"/>
    <property type="evidence" value="ECO:0007669"/>
    <property type="project" value="UniProtKB-UniRule"/>
</dbReference>
<keyword evidence="6 8" id="KW-0456">Lyase</keyword>
<evidence type="ECO:0000256" key="8">
    <source>
        <dbReference type="RuleBase" id="RU367011"/>
    </source>
</evidence>
<reference evidence="10" key="1">
    <citation type="submission" date="2022-01" db="EMBL/GenBank/DDBJ databases">
        <authorList>
            <person name="King R."/>
        </authorList>
    </citation>
    <scope>NUCLEOTIDE SEQUENCE</scope>
</reference>
<dbReference type="EMBL" id="OU896708">
    <property type="protein sequence ID" value="CAH1155584.1"/>
    <property type="molecule type" value="Genomic_DNA"/>
</dbReference>
<evidence type="ECO:0000256" key="6">
    <source>
        <dbReference type="ARBA" id="ARBA00023239"/>
    </source>
</evidence>
<evidence type="ECO:0000256" key="1">
    <source>
        <dbReference type="ARBA" id="ARBA00001947"/>
    </source>
</evidence>
<dbReference type="InterPro" id="IPR018338">
    <property type="entry name" value="Carbonic_anhydrase_a-class_CS"/>
</dbReference>
<comment type="cofactor">
    <cofactor evidence="1 8">
        <name>Zn(2+)</name>
        <dbReference type="ChEBI" id="CHEBI:29105"/>
    </cofactor>
</comment>
<dbReference type="Gene3D" id="3.10.200.10">
    <property type="entry name" value="Alpha carbonic anhydrase"/>
    <property type="match status" value="1"/>
</dbReference>
<dbReference type="InterPro" id="IPR023561">
    <property type="entry name" value="Carbonic_anhydrase_a-class"/>
</dbReference>
<dbReference type="SUPFAM" id="SSF51069">
    <property type="entry name" value="Carbonic anhydrase"/>
    <property type="match status" value="1"/>
</dbReference>
<keyword evidence="5 8" id="KW-0862">Zinc</keyword>
<dbReference type="GO" id="GO:0008270">
    <property type="term" value="F:zinc ion binding"/>
    <property type="evidence" value="ECO:0007669"/>
    <property type="project" value="UniProtKB-UniRule"/>
</dbReference>
<feature type="domain" description="Alpha-carbonic anhydrase" evidence="9">
    <location>
        <begin position="3"/>
        <end position="265"/>
    </location>
</feature>
<dbReference type="InterPro" id="IPR036398">
    <property type="entry name" value="CA_dom_sf"/>
</dbReference>
<comment type="function">
    <text evidence="8">Reversible hydration of carbon dioxide.</text>
</comment>
<evidence type="ECO:0000256" key="5">
    <source>
        <dbReference type="ARBA" id="ARBA00022833"/>
    </source>
</evidence>
<evidence type="ECO:0000259" key="9">
    <source>
        <dbReference type="PROSITE" id="PS51144"/>
    </source>
</evidence>
<dbReference type="PROSITE" id="PS51144">
    <property type="entry name" value="ALPHA_CA_2"/>
    <property type="match status" value="1"/>
</dbReference>
<dbReference type="InterPro" id="IPR001148">
    <property type="entry name" value="CA_dom"/>
</dbReference>